<dbReference type="SUPFAM" id="SSF54001">
    <property type="entry name" value="Cysteine proteinases"/>
    <property type="match status" value="1"/>
</dbReference>
<dbReference type="GO" id="GO:0006508">
    <property type="term" value="P:proteolysis"/>
    <property type="evidence" value="ECO:0007669"/>
    <property type="project" value="InterPro"/>
</dbReference>
<dbReference type="Gene3D" id="3.90.70.10">
    <property type="entry name" value="Cysteine proteinases"/>
    <property type="match status" value="1"/>
</dbReference>
<evidence type="ECO:0000313" key="3">
    <source>
        <dbReference type="Proteomes" id="UP000185578"/>
    </source>
</evidence>
<feature type="domain" description="Peptidase C1A papain C-terminal" evidence="1">
    <location>
        <begin position="30"/>
        <end position="222"/>
    </location>
</feature>
<dbReference type="Proteomes" id="UP000185578">
    <property type="component" value="Unassembled WGS sequence"/>
</dbReference>
<dbReference type="CDD" id="cd02619">
    <property type="entry name" value="Peptidase_C1"/>
    <property type="match status" value="1"/>
</dbReference>
<name>A0A1Q8ESM6_9PSED</name>
<dbReference type="InterPro" id="IPR000668">
    <property type="entry name" value="Peptidase_C1A_C"/>
</dbReference>
<comment type="caution">
    <text evidence="2">The sequence shown here is derived from an EMBL/GenBank/DDBJ whole genome shotgun (WGS) entry which is preliminary data.</text>
</comment>
<evidence type="ECO:0000259" key="1">
    <source>
        <dbReference type="Pfam" id="PF00112"/>
    </source>
</evidence>
<evidence type="ECO:0000313" key="2">
    <source>
        <dbReference type="EMBL" id="OLF54786.1"/>
    </source>
</evidence>
<sequence length="658" mass="71933">MNVRPDGLDFRDSMYVPTLVEVPIRRELSDYRKANVPVLDQGQENACTGYGLATVAHYLLRTRQYQSDDTAVSPHMLYDLARRYDEWAGEADEGSSCRGAMKGWYKHGVCTAPQWQVNNRNTTLTEALAQEAALRPLGAYFRVNHTDIVAMHAAIAEVGVLYASATLHAGWYGVAADGHIEPSLDLLGGHAFAIVAYDQDGFWVQNSWGEQWGDGGFAHLRYDDWLANGADAWVARLGAPITLRAPLQAAGQAKSMASASSSETLREIRPHVVSLGNDGAFDPRGDIATTAASVAEIFDVDFPRITQGWKKKRIVVYAHGGLVGQAGAIETVAGYRAAMLQAECYPLAFIWKTDYWSTLGNMLADAARRRRPEGILDATKDFMLDRLDDALEPIARLLTGKAEWDEMKENGLRATTDAAGGARVVAKALARLAAAGVEIHLVGHSAGSILLAPLVQYLVSKGTVSGGPLARSQLKGLETKIASCHLWAPACTVKLFRESYLEPIRDKRIQKFGLFTLTDQAERDDNCASIYNKSLLYLVSDAFEDRVRIPLIRPDGEPILGMEHFVESENDVAKLFGAGSNADWVRAPNNLPMGHQGASDARHHGDFDNDEATVRATLARILGSGGTRQVLALPQPVAERAQWRRRVDQASSIGRRQS</sequence>
<proteinExistence type="predicted"/>
<organism evidence="2 3">
    <name type="scientific">Pseudomonas chlororaphis</name>
    <dbReference type="NCBI Taxonomy" id="587753"/>
    <lineage>
        <taxon>Bacteria</taxon>
        <taxon>Pseudomonadati</taxon>
        <taxon>Pseudomonadota</taxon>
        <taxon>Gammaproteobacteria</taxon>
        <taxon>Pseudomonadales</taxon>
        <taxon>Pseudomonadaceae</taxon>
        <taxon>Pseudomonas</taxon>
    </lineage>
</organism>
<gene>
    <name evidence="2" type="ORF">BTN82_11115</name>
</gene>
<protein>
    <submittedName>
        <fullName evidence="2">Peptidase C1</fullName>
    </submittedName>
</protein>
<dbReference type="GO" id="GO:0008234">
    <property type="term" value="F:cysteine-type peptidase activity"/>
    <property type="evidence" value="ECO:0007669"/>
    <property type="project" value="InterPro"/>
</dbReference>
<dbReference type="EMBL" id="MSCT01000009">
    <property type="protein sequence ID" value="OLF54786.1"/>
    <property type="molecule type" value="Genomic_DNA"/>
</dbReference>
<dbReference type="AlphaFoldDB" id="A0A1Q8ESM6"/>
<dbReference type="InterPro" id="IPR038765">
    <property type="entry name" value="Papain-like_cys_pep_sf"/>
</dbReference>
<dbReference type="Pfam" id="PF00112">
    <property type="entry name" value="Peptidase_C1"/>
    <property type="match status" value="1"/>
</dbReference>
<reference evidence="2 3" key="1">
    <citation type="submission" date="2016-12" db="EMBL/GenBank/DDBJ databases">
        <authorList>
            <person name="Song W.-J."/>
            <person name="Kurnit D.M."/>
        </authorList>
    </citation>
    <scope>NUCLEOTIDE SEQUENCE [LARGE SCALE GENOMIC DNA]</scope>
    <source>
        <strain evidence="2 3">PCL1601</strain>
    </source>
</reference>
<accession>A0A1Q8ESM6</accession>